<accession>A0AAD1ZPS9</accession>
<keyword evidence="1" id="KW-1133">Transmembrane helix</keyword>
<dbReference type="EMBL" id="OU503047">
    <property type="protein sequence ID" value="CAI9773344.1"/>
    <property type="molecule type" value="Genomic_DNA"/>
</dbReference>
<evidence type="ECO:0000259" key="2">
    <source>
        <dbReference type="Pfam" id="PF13962"/>
    </source>
</evidence>
<keyword evidence="1" id="KW-0812">Transmembrane</keyword>
<dbReference type="GO" id="GO:0016020">
    <property type="term" value="C:membrane"/>
    <property type="evidence" value="ECO:0007669"/>
    <property type="project" value="TreeGrafter"/>
</dbReference>
<gene>
    <name evidence="3" type="ORF">FPE_LOCUS20774</name>
</gene>
<reference evidence="3" key="1">
    <citation type="submission" date="2023-05" db="EMBL/GenBank/DDBJ databases">
        <authorList>
            <person name="Huff M."/>
        </authorList>
    </citation>
    <scope>NUCLEOTIDE SEQUENCE</scope>
</reference>
<name>A0AAD1ZPS9_9LAMI</name>
<feature type="transmembrane region" description="Helical" evidence="1">
    <location>
        <begin position="177"/>
        <end position="201"/>
    </location>
</feature>
<dbReference type="InterPro" id="IPR036770">
    <property type="entry name" value="Ankyrin_rpt-contain_sf"/>
</dbReference>
<dbReference type="AlphaFoldDB" id="A0AAD1ZPS9"/>
<dbReference type="Proteomes" id="UP000834106">
    <property type="component" value="Chromosome 12"/>
</dbReference>
<sequence length="340" mass="38370">MPQARQLVKELWKRSLTLPDSNVIKLIQISQILHDAAKLGNVEFLTLLTDSYPGLFWEVNKEYHSIFHVALINRQEKVFDLIYQSGAVKDLIALYKDDEGNNILHLAGKLAPPSRLKIVSLAAFQMQRELRWFEDVKKIVPSSFLHMKNKAGLTPRELFSKEHEALRKEGEEWMKSTVSFCLVVATLIATVAFDAALAISAGNNQESGTPFLLKDRQFKVFVIYNALAMFSSTTSIMIYLSILISPFVEDDFLRSLPIKLMFGLISVLASLGCMIVTFSATVFSVYNEENQGPLRGLVAGLASLLIIICTRLNYKFLKTIFFPTGWPASLTFQPDRYGLY</sequence>
<keyword evidence="4" id="KW-1185">Reference proteome</keyword>
<feature type="transmembrane region" description="Helical" evidence="1">
    <location>
        <begin position="260"/>
        <end position="286"/>
    </location>
</feature>
<keyword evidence="1" id="KW-0472">Membrane</keyword>
<evidence type="ECO:0000256" key="1">
    <source>
        <dbReference type="SAM" id="Phobius"/>
    </source>
</evidence>
<proteinExistence type="predicted"/>
<evidence type="ECO:0000313" key="3">
    <source>
        <dbReference type="EMBL" id="CAI9773344.1"/>
    </source>
</evidence>
<evidence type="ECO:0000313" key="4">
    <source>
        <dbReference type="Proteomes" id="UP000834106"/>
    </source>
</evidence>
<dbReference type="InterPro" id="IPR026961">
    <property type="entry name" value="PGG_dom"/>
</dbReference>
<dbReference type="SUPFAM" id="SSF48403">
    <property type="entry name" value="Ankyrin repeat"/>
    <property type="match status" value="1"/>
</dbReference>
<dbReference type="Pfam" id="PF13962">
    <property type="entry name" value="PGG"/>
    <property type="match status" value="1"/>
</dbReference>
<feature type="transmembrane region" description="Helical" evidence="1">
    <location>
        <begin position="221"/>
        <end position="248"/>
    </location>
</feature>
<dbReference type="PANTHER" id="PTHR24177:SF292">
    <property type="entry name" value="ANKYRIN REPEAT FAMILY PROTEIN-RELATED"/>
    <property type="match status" value="1"/>
</dbReference>
<protein>
    <recommendedName>
        <fullName evidence="2">PGG domain-containing protein</fullName>
    </recommendedName>
</protein>
<feature type="domain" description="PGG" evidence="2">
    <location>
        <begin position="171"/>
        <end position="283"/>
    </location>
</feature>
<dbReference type="PANTHER" id="PTHR24177">
    <property type="entry name" value="CASKIN"/>
    <property type="match status" value="1"/>
</dbReference>
<feature type="transmembrane region" description="Helical" evidence="1">
    <location>
        <begin position="292"/>
        <end position="314"/>
    </location>
</feature>
<dbReference type="Gene3D" id="1.25.40.20">
    <property type="entry name" value="Ankyrin repeat-containing domain"/>
    <property type="match status" value="1"/>
</dbReference>
<organism evidence="3 4">
    <name type="scientific">Fraxinus pennsylvanica</name>
    <dbReference type="NCBI Taxonomy" id="56036"/>
    <lineage>
        <taxon>Eukaryota</taxon>
        <taxon>Viridiplantae</taxon>
        <taxon>Streptophyta</taxon>
        <taxon>Embryophyta</taxon>
        <taxon>Tracheophyta</taxon>
        <taxon>Spermatophyta</taxon>
        <taxon>Magnoliopsida</taxon>
        <taxon>eudicotyledons</taxon>
        <taxon>Gunneridae</taxon>
        <taxon>Pentapetalae</taxon>
        <taxon>asterids</taxon>
        <taxon>lamiids</taxon>
        <taxon>Lamiales</taxon>
        <taxon>Oleaceae</taxon>
        <taxon>Oleeae</taxon>
        <taxon>Fraxinus</taxon>
    </lineage>
</organism>